<proteinExistence type="inferred from homology"/>
<accession>A0A068NVF7</accession>
<dbReference type="STRING" id="661478.OP10G_3402"/>
<dbReference type="AlphaFoldDB" id="A0A068NVF7"/>
<evidence type="ECO:0000259" key="7">
    <source>
        <dbReference type="SMART" id="SM00905"/>
    </source>
</evidence>
<comment type="similarity">
    <text evidence="3 6">Belongs to the DHNA family.</text>
</comment>
<dbReference type="GO" id="GO:0046654">
    <property type="term" value="P:tetrahydrofolate biosynthetic process"/>
    <property type="evidence" value="ECO:0007669"/>
    <property type="project" value="UniProtKB-UniRule"/>
</dbReference>
<dbReference type="GO" id="GO:0046656">
    <property type="term" value="P:folic acid biosynthetic process"/>
    <property type="evidence" value="ECO:0007669"/>
    <property type="project" value="UniProtKB-UniRule"/>
</dbReference>
<evidence type="ECO:0000256" key="6">
    <source>
        <dbReference type="RuleBase" id="RU362079"/>
    </source>
</evidence>
<feature type="domain" description="Dihydroneopterin aldolase/epimerase" evidence="7">
    <location>
        <begin position="7"/>
        <end position="119"/>
    </location>
</feature>
<evidence type="ECO:0000313" key="9">
    <source>
        <dbReference type="Proteomes" id="UP000027982"/>
    </source>
</evidence>
<gene>
    <name evidence="8" type="ORF">OP10G_3402</name>
</gene>
<reference evidence="8 9" key="1">
    <citation type="journal article" date="2014" name="PLoS ONE">
        <title>The first complete genome sequence of the class fimbriimonadia in the phylum armatimonadetes.</title>
        <authorList>
            <person name="Hu Z.Y."/>
            <person name="Wang Y.Z."/>
            <person name="Im W.T."/>
            <person name="Wang S.Y."/>
            <person name="Zhao G.P."/>
            <person name="Zheng H.J."/>
            <person name="Quan Z.X."/>
        </authorList>
    </citation>
    <scope>NUCLEOTIDE SEQUENCE [LARGE SCALE GENOMIC DNA]</scope>
    <source>
        <strain evidence="8">Gsoil 348</strain>
    </source>
</reference>
<keyword evidence="4 6" id="KW-0289">Folate biosynthesis</keyword>
<dbReference type="Proteomes" id="UP000027982">
    <property type="component" value="Chromosome"/>
</dbReference>
<evidence type="ECO:0000256" key="2">
    <source>
        <dbReference type="ARBA" id="ARBA00005013"/>
    </source>
</evidence>
<evidence type="ECO:0000256" key="1">
    <source>
        <dbReference type="ARBA" id="ARBA00001353"/>
    </source>
</evidence>
<evidence type="ECO:0000313" key="8">
    <source>
        <dbReference type="EMBL" id="AIE86770.1"/>
    </source>
</evidence>
<dbReference type="GO" id="GO:0004150">
    <property type="term" value="F:dihydroneopterin aldolase activity"/>
    <property type="evidence" value="ECO:0007669"/>
    <property type="project" value="UniProtKB-UniRule"/>
</dbReference>
<dbReference type="NCBIfam" id="TIGR00525">
    <property type="entry name" value="folB"/>
    <property type="match status" value="1"/>
</dbReference>
<organism evidence="8 9">
    <name type="scientific">Fimbriimonas ginsengisoli Gsoil 348</name>
    <dbReference type="NCBI Taxonomy" id="661478"/>
    <lineage>
        <taxon>Bacteria</taxon>
        <taxon>Bacillati</taxon>
        <taxon>Armatimonadota</taxon>
        <taxon>Fimbriimonadia</taxon>
        <taxon>Fimbriimonadales</taxon>
        <taxon>Fimbriimonadaceae</taxon>
        <taxon>Fimbriimonas</taxon>
    </lineage>
</organism>
<dbReference type="PANTHER" id="PTHR42844">
    <property type="entry name" value="DIHYDRONEOPTERIN ALDOLASE 1-RELATED"/>
    <property type="match status" value="1"/>
</dbReference>
<dbReference type="RefSeq" id="WP_025229293.1">
    <property type="nucleotide sequence ID" value="NZ_CP007139.1"/>
</dbReference>
<evidence type="ECO:0000256" key="4">
    <source>
        <dbReference type="ARBA" id="ARBA00022909"/>
    </source>
</evidence>
<dbReference type="NCBIfam" id="TIGR00526">
    <property type="entry name" value="folB_dom"/>
    <property type="match status" value="1"/>
</dbReference>
<dbReference type="InterPro" id="IPR006157">
    <property type="entry name" value="FolB_dom"/>
</dbReference>
<sequence length="121" mass="13530">MASEITIFVTGLEFYAYHGVPAEERAIGHRYRLDLELRISTTATETDRVEDTVNYAEVAERLLRIGTGHGVQTLERLGTLMLDDLFSAFPSLLFARLRLAKRLPPAPIIAEELGIELTRSA</sequence>
<keyword evidence="9" id="KW-1185">Reference proteome</keyword>
<dbReference type="InterPro" id="IPR006156">
    <property type="entry name" value="Dihydroneopterin_aldolase"/>
</dbReference>
<evidence type="ECO:0000256" key="5">
    <source>
        <dbReference type="ARBA" id="ARBA00023239"/>
    </source>
</evidence>
<dbReference type="SMART" id="SM00905">
    <property type="entry name" value="FolB"/>
    <property type="match status" value="1"/>
</dbReference>
<name>A0A068NVF7_FIMGI</name>
<dbReference type="EC" id="4.1.2.25" evidence="6"/>
<dbReference type="eggNOG" id="COG1539">
    <property type="taxonomic scope" value="Bacteria"/>
</dbReference>
<dbReference type="InterPro" id="IPR043133">
    <property type="entry name" value="GTP-CH-I_C/QueF"/>
</dbReference>
<dbReference type="OrthoDB" id="9808041at2"/>
<dbReference type="SUPFAM" id="SSF55620">
    <property type="entry name" value="Tetrahydrobiopterin biosynthesis enzymes-like"/>
    <property type="match status" value="1"/>
</dbReference>
<dbReference type="HOGENOM" id="CLU_112632_1_3_0"/>
<dbReference type="UniPathway" id="UPA00077">
    <property type="reaction ID" value="UER00154"/>
</dbReference>
<dbReference type="PANTHER" id="PTHR42844:SF1">
    <property type="entry name" value="DIHYDRONEOPTERIN ALDOLASE 1-RELATED"/>
    <property type="match status" value="1"/>
</dbReference>
<dbReference type="KEGG" id="fgi:OP10G_3402"/>
<protein>
    <recommendedName>
        <fullName evidence="6">7,8-dihydroneopterin aldolase</fullName>
        <ecNumber evidence="6">4.1.2.25</ecNumber>
    </recommendedName>
</protein>
<dbReference type="Pfam" id="PF02152">
    <property type="entry name" value="FolB"/>
    <property type="match status" value="1"/>
</dbReference>
<comment type="catalytic activity">
    <reaction evidence="1 6">
        <text>7,8-dihydroneopterin = 6-hydroxymethyl-7,8-dihydropterin + glycolaldehyde</text>
        <dbReference type="Rhea" id="RHEA:10540"/>
        <dbReference type="ChEBI" id="CHEBI:17001"/>
        <dbReference type="ChEBI" id="CHEBI:17071"/>
        <dbReference type="ChEBI" id="CHEBI:44841"/>
        <dbReference type="EC" id="4.1.2.25"/>
    </reaction>
</comment>
<dbReference type="EMBL" id="CP007139">
    <property type="protein sequence ID" value="AIE86770.1"/>
    <property type="molecule type" value="Genomic_DNA"/>
</dbReference>
<keyword evidence="5 6" id="KW-0456">Lyase</keyword>
<dbReference type="GO" id="GO:0005737">
    <property type="term" value="C:cytoplasm"/>
    <property type="evidence" value="ECO:0007669"/>
    <property type="project" value="TreeGrafter"/>
</dbReference>
<comment type="function">
    <text evidence="6">Catalyzes the conversion of 7,8-dihydroneopterin to 6-hydroxymethyl-7,8-dihydropterin.</text>
</comment>
<evidence type="ECO:0000256" key="3">
    <source>
        <dbReference type="ARBA" id="ARBA00005708"/>
    </source>
</evidence>
<dbReference type="Gene3D" id="3.30.1130.10">
    <property type="match status" value="1"/>
</dbReference>
<comment type="pathway">
    <text evidence="2 6">Cofactor biosynthesis; tetrahydrofolate biosynthesis; 2-amino-4-hydroxy-6-hydroxymethyl-7,8-dihydropteridine diphosphate from 7,8-dihydroneopterin triphosphate: step 3/4.</text>
</comment>